<protein>
    <submittedName>
        <fullName evidence="1">Uncharacterized protein</fullName>
    </submittedName>
</protein>
<sequence>MKLLTLVEVCDVDAVFFENVDEVDENKKGESDQEKVLFDHDITFAEIKEALKISTDEVTSWINKVRTGIAMKELLVAESMTKVKDDNVGHLQLQRAFMDCATLNMKSVDSDHQRKS</sequence>
<comment type="caution">
    <text evidence="1">The sequence shown here is derived from an EMBL/GenBank/DDBJ whole genome shotgun (WGS) entry which is preliminary data.</text>
</comment>
<reference evidence="1" key="2">
    <citation type="submission" date="2023-05" db="EMBL/GenBank/DDBJ databases">
        <authorList>
            <person name="Schelkunov M.I."/>
        </authorList>
    </citation>
    <scope>NUCLEOTIDE SEQUENCE</scope>
    <source>
        <strain evidence="1">Hsosn_3</strain>
        <tissue evidence="1">Leaf</tissue>
    </source>
</reference>
<dbReference type="AlphaFoldDB" id="A0AAD8JD60"/>
<evidence type="ECO:0000313" key="1">
    <source>
        <dbReference type="EMBL" id="KAK1400272.1"/>
    </source>
</evidence>
<proteinExistence type="predicted"/>
<organism evidence="1 2">
    <name type="scientific">Heracleum sosnowskyi</name>
    <dbReference type="NCBI Taxonomy" id="360622"/>
    <lineage>
        <taxon>Eukaryota</taxon>
        <taxon>Viridiplantae</taxon>
        <taxon>Streptophyta</taxon>
        <taxon>Embryophyta</taxon>
        <taxon>Tracheophyta</taxon>
        <taxon>Spermatophyta</taxon>
        <taxon>Magnoliopsida</taxon>
        <taxon>eudicotyledons</taxon>
        <taxon>Gunneridae</taxon>
        <taxon>Pentapetalae</taxon>
        <taxon>asterids</taxon>
        <taxon>campanulids</taxon>
        <taxon>Apiales</taxon>
        <taxon>Apiaceae</taxon>
        <taxon>Apioideae</taxon>
        <taxon>apioid superclade</taxon>
        <taxon>Tordylieae</taxon>
        <taxon>Tordyliinae</taxon>
        <taxon>Heracleum</taxon>
    </lineage>
</organism>
<reference evidence="1" key="1">
    <citation type="submission" date="2023-02" db="EMBL/GenBank/DDBJ databases">
        <title>Genome of toxic invasive species Heracleum sosnowskyi carries increased number of genes despite the absence of recent whole-genome duplications.</title>
        <authorList>
            <person name="Schelkunov M."/>
            <person name="Shtratnikova V."/>
            <person name="Makarenko M."/>
            <person name="Klepikova A."/>
            <person name="Omelchenko D."/>
            <person name="Novikova G."/>
            <person name="Obukhova E."/>
            <person name="Bogdanov V."/>
            <person name="Penin A."/>
            <person name="Logacheva M."/>
        </authorList>
    </citation>
    <scope>NUCLEOTIDE SEQUENCE</scope>
    <source>
        <strain evidence="1">Hsosn_3</strain>
        <tissue evidence="1">Leaf</tissue>
    </source>
</reference>
<keyword evidence="2" id="KW-1185">Reference proteome</keyword>
<dbReference type="Proteomes" id="UP001237642">
    <property type="component" value="Unassembled WGS sequence"/>
</dbReference>
<name>A0AAD8JD60_9APIA</name>
<gene>
    <name evidence="1" type="ORF">POM88_010135</name>
</gene>
<dbReference type="EMBL" id="JAUIZM010000002">
    <property type="protein sequence ID" value="KAK1400272.1"/>
    <property type="molecule type" value="Genomic_DNA"/>
</dbReference>
<accession>A0AAD8JD60</accession>
<evidence type="ECO:0000313" key="2">
    <source>
        <dbReference type="Proteomes" id="UP001237642"/>
    </source>
</evidence>